<keyword evidence="6" id="KW-1185">Reference proteome</keyword>
<dbReference type="Pfam" id="PF07161">
    <property type="entry name" value="LppX_LprAFG"/>
    <property type="match status" value="1"/>
</dbReference>
<keyword evidence="3" id="KW-1003">Cell membrane</keyword>
<accession>A0A7W7T7X4</accession>
<dbReference type="Gene3D" id="2.50.20.20">
    <property type="match status" value="1"/>
</dbReference>
<dbReference type="InterPro" id="IPR029046">
    <property type="entry name" value="LolA/LolB/LppX"/>
</dbReference>
<dbReference type="PROSITE" id="PS51257">
    <property type="entry name" value="PROKAR_LIPOPROTEIN"/>
    <property type="match status" value="1"/>
</dbReference>
<name>A0A7W7T7X4_9PSEU</name>
<keyword evidence="5" id="KW-0449">Lipoprotein</keyword>
<dbReference type="RefSeq" id="WP_184673617.1">
    <property type="nucleotide sequence ID" value="NZ_BAABAI010000028.1"/>
</dbReference>
<sequence length="213" mass="21361">MIPRRAFLGSLVLALVVGCSSAADGPAGAEVLTKAAESMKAVTGAHFVLKVDGTLPGVGVQAAEGDLGADGQSSGHARVEQFGQLVEVDYVLVAKDLYIKGATGGFTKVPAALAGSVYDPSAILSPDKGVAKVLSSARDPKTVSSSGGTHVVEATVPRDVVAGLVPGIAEDVAGSFSVKDDKLVKAVFTVSGGAKATIELSDFGKTVTVERPA</sequence>
<evidence type="ECO:0000256" key="1">
    <source>
        <dbReference type="ARBA" id="ARBA00004196"/>
    </source>
</evidence>
<dbReference type="EMBL" id="JACHJS010000001">
    <property type="protein sequence ID" value="MBB4968242.1"/>
    <property type="molecule type" value="Genomic_DNA"/>
</dbReference>
<dbReference type="AlphaFoldDB" id="A0A7W7T7X4"/>
<reference evidence="5 6" key="1">
    <citation type="submission" date="2020-08" db="EMBL/GenBank/DDBJ databases">
        <title>Sequencing the genomes of 1000 actinobacteria strains.</title>
        <authorList>
            <person name="Klenk H.-P."/>
        </authorList>
    </citation>
    <scope>NUCLEOTIDE SEQUENCE [LARGE SCALE GENOMIC DNA]</scope>
    <source>
        <strain evidence="5 6">DSM 45084</strain>
    </source>
</reference>
<keyword evidence="3" id="KW-0472">Membrane</keyword>
<dbReference type="SUPFAM" id="SSF89392">
    <property type="entry name" value="Prokaryotic lipoproteins and lipoprotein localization factors"/>
    <property type="match status" value="1"/>
</dbReference>
<protein>
    <submittedName>
        <fullName evidence="5">Lipoprotein LprG</fullName>
    </submittedName>
</protein>
<dbReference type="InterPro" id="IPR009830">
    <property type="entry name" value="LppX/LprAFG"/>
</dbReference>
<comment type="similarity">
    <text evidence="2">Belongs to the LppX/LprAFG lipoprotein family.</text>
</comment>
<feature type="signal peptide" evidence="4">
    <location>
        <begin position="1"/>
        <end position="22"/>
    </location>
</feature>
<keyword evidence="4" id="KW-0732">Signal</keyword>
<feature type="chain" id="PRO_5030713784" evidence="4">
    <location>
        <begin position="23"/>
        <end position="213"/>
    </location>
</feature>
<evidence type="ECO:0000313" key="6">
    <source>
        <dbReference type="Proteomes" id="UP000542674"/>
    </source>
</evidence>
<organism evidence="5 6">
    <name type="scientific">Saccharothrix violaceirubra</name>
    <dbReference type="NCBI Taxonomy" id="413306"/>
    <lineage>
        <taxon>Bacteria</taxon>
        <taxon>Bacillati</taxon>
        <taxon>Actinomycetota</taxon>
        <taxon>Actinomycetes</taxon>
        <taxon>Pseudonocardiales</taxon>
        <taxon>Pseudonocardiaceae</taxon>
        <taxon>Saccharothrix</taxon>
    </lineage>
</organism>
<proteinExistence type="inferred from homology"/>
<gene>
    <name evidence="5" type="ORF">F4559_005601</name>
</gene>
<evidence type="ECO:0000256" key="2">
    <source>
        <dbReference type="ARBA" id="ARBA00009194"/>
    </source>
</evidence>
<dbReference type="Proteomes" id="UP000542674">
    <property type="component" value="Unassembled WGS sequence"/>
</dbReference>
<evidence type="ECO:0000256" key="4">
    <source>
        <dbReference type="SAM" id="SignalP"/>
    </source>
</evidence>
<evidence type="ECO:0000256" key="3">
    <source>
        <dbReference type="ARBA" id="ARBA00022475"/>
    </source>
</evidence>
<comment type="subcellular location">
    <subcellularLocation>
        <location evidence="1">Cell envelope</location>
    </subcellularLocation>
</comment>
<dbReference type="GO" id="GO:0030313">
    <property type="term" value="C:cell envelope"/>
    <property type="evidence" value="ECO:0007669"/>
    <property type="project" value="UniProtKB-SubCell"/>
</dbReference>
<dbReference type="CDD" id="cd16334">
    <property type="entry name" value="LppX-like"/>
    <property type="match status" value="1"/>
</dbReference>
<evidence type="ECO:0000313" key="5">
    <source>
        <dbReference type="EMBL" id="MBB4968242.1"/>
    </source>
</evidence>
<comment type="caution">
    <text evidence="5">The sequence shown here is derived from an EMBL/GenBank/DDBJ whole genome shotgun (WGS) entry which is preliminary data.</text>
</comment>